<keyword evidence="3" id="KW-1185">Reference proteome</keyword>
<dbReference type="eggNOG" id="ENOG50312I6">
    <property type="taxonomic scope" value="Bacteria"/>
</dbReference>
<protein>
    <recommendedName>
        <fullName evidence="4">DUF3108 domain-containing protein</fullName>
    </recommendedName>
</protein>
<feature type="region of interest" description="Disordered" evidence="1">
    <location>
        <begin position="199"/>
        <end position="221"/>
    </location>
</feature>
<dbReference type="EMBL" id="CP002042">
    <property type="protein sequence ID" value="ADH64223.1"/>
    <property type="molecule type" value="Genomic_DNA"/>
</dbReference>
<dbReference type="OrthoDB" id="25556at2"/>
<gene>
    <name evidence="2" type="ordered locus">Mesil_2366</name>
</gene>
<dbReference type="Proteomes" id="UP000001916">
    <property type="component" value="Chromosome"/>
</dbReference>
<organism evidence="2 3">
    <name type="scientific">Allomeiothermus silvanus (strain ATCC 700542 / DSM 9946 / NBRC 106475 / NCIMB 13440 / VI-R2)</name>
    <name type="common">Thermus silvanus</name>
    <dbReference type="NCBI Taxonomy" id="526227"/>
    <lineage>
        <taxon>Bacteria</taxon>
        <taxon>Thermotogati</taxon>
        <taxon>Deinococcota</taxon>
        <taxon>Deinococci</taxon>
        <taxon>Thermales</taxon>
        <taxon>Thermaceae</taxon>
        <taxon>Allomeiothermus</taxon>
    </lineage>
</organism>
<dbReference type="InterPro" id="IPR021457">
    <property type="entry name" value="DUF3108"/>
</dbReference>
<accession>D7BA88</accession>
<name>D7BA88_ALLS1</name>
<proteinExistence type="predicted"/>
<evidence type="ECO:0008006" key="4">
    <source>
        <dbReference type="Google" id="ProtNLM"/>
    </source>
</evidence>
<dbReference type="AlphaFoldDB" id="D7BA88"/>
<dbReference type="KEGG" id="msv:Mesil_2366"/>
<dbReference type="HOGENOM" id="CLU_1287576_0_0_0"/>
<dbReference type="RefSeq" id="WP_013158766.1">
    <property type="nucleotide sequence ID" value="NC_014212.1"/>
</dbReference>
<dbReference type="Pfam" id="PF11306">
    <property type="entry name" value="DUF3108"/>
    <property type="match status" value="1"/>
</dbReference>
<sequence length="221" mass="25655">MVVIPQTLRYNLRFAGQAAGEQRLTLEPLRWGARLILEATVELPSARFGEPRTRQRWESELDPTGYPRRYRERVEGREARVMEVEFLRDEGVVVVSQGKEDLAIPYVSELHDPLSLILAVARLELEPGEVQRYGMVGGRVYVERLADQTLELPWGPTPVRVFRLRPGLTLLYYDADGYPVRLTQKVGDHVFEAQLLQVQRQEGQPQPENREGSRQRRRRRR</sequence>
<dbReference type="STRING" id="526227.Mesil_2366"/>
<reference evidence="2 3" key="1">
    <citation type="journal article" date="2010" name="Stand. Genomic Sci.">
        <title>Complete genome sequence of Meiothermus silvanus type strain (VI-R2).</title>
        <authorList>
            <person name="Sikorski J."/>
            <person name="Tindall B.J."/>
            <person name="Lowry S."/>
            <person name="Lucas S."/>
            <person name="Nolan M."/>
            <person name="Copeland A."/>
            <person name="Glavina Del Rio T."/>
            <person name="Tice H."/>
            <person name="Cheng J.F."/>
            <person name="Han C."/>
            <person name="Pitluck S."/>
            <person name="Liolios K."/>
            <person name="Ivanova N."/>
            <person name="Mavromatis K."/>
            <person name="Mikhailova N."/>
            <person name="Pati A."/>
            <person name="Goodwin L."/>
            <person name="Chen A."/>
            <person name="Palaniappan K."/>
            <person name="Land M."/>
            <person name="Hauser L."/>
            <person name="Chang Y.J."/>
            <person name="Jeffries C.D."/>
            <person name="Rohde M."/>
            <person name="Goker M."/>
            <person name="Woyke T."/>
            <person name="Bristow J."/>
            <person name="Eisen J.A."/>
            <person name="Markowitz V."/>
            <person name="Hugenholtz P."/>
            <person name="Kyrpides N.C."/>
            <person name="Klenk H.P."/>
            <person name="Lapidus A."/>
        </authorList>
    </citation>
    <scope>NUCLEOTIDE SEQUENCE [LARGE SCALE GENOMIC DNA]</scope>
    <source>
        <strain evidence="3">ATCC 700542 / DSM 9946 / VI-R2</strain>
    </source>
</reference>
<evidence type="ECO:0000256" key="1">
    <source>
        <dbReference type="SAM" id="MobiDB-lite"/>
    </source>
</evidence>
<evidence type="ECO:0000313" key="2">
    <source>
        <dbReference type="EMBL" id="ADH64223.1"/>
    </source>
</evidence>
<evidence type="ECO:0000313" key="3">
    <source>
        <dbReference type="Proteomes" id="UP000001916"/>
    </source>
</evidence>